<comment type="cofactor">
    <cofactor evidence="3">
        <name>[2Fe-2S] cluster</name>
        <dbReference type="ChEBI" id="CHEBI:190135"/>
    </cofactor>
</comment>
<keyword evidence="2" id="KW-0411">Iron-sulfur</keyword>
<dbReference type="PRINTS" id="PR00410">
    <property type="entry name" value="PHEHYDRXLASE"/>
</dbReference>
<evidence type="ECO:0000256" key="2">
    <source>
        <dbReference type="ARBA" id="ARBA00022714"/>
    </source>
</evidence>
<dbReference type="CDD" id="cd06189">
    <property type="entry name" value="flavin_oxioreductase"/>
    <property type="match status" value="1"/>
</dbReference>
<dbReference type="InterPro" id="IPR017927">
    <property type="entry name" value="FAD-bd_FR_type"/>
</dbReference>
<sequence length="349" mass="38740">MSHRITINPSGHVLSAQPGETVLQAALREGFPLPYGCRNGACGTCKGKIIQGTVDFGSHNDDTLTEIEKRAGMALFCCAVPLSELVIECREIGAIKDIKVKTLPCRVHKLERVAPNVMVISLKLPTNERLQFLAGQYIDIFMKNGKRRSFSLANAPHDDELLQLHVRNYFGGTFAEHVFTHMKERDILRFEGPLGTFFLREDSDKPIIFVASGTGFAPVKSILEHAFYVRNLRGSERQMVLYWGNRTKADLYMANLAGSWQQEHDNFTFIPVLSEALPVDNWPGRTGLVHQAVLQDFEDLAGYQVYACGAPAMVEAAHEDFTRLRGLPEDEFFSDAFTASTASTGTPGS</sequence>
<dbReference type="Gene3D" id="3.40.50.80">
    <property type="entry name" value="Nucleotide-binding domain of ferredoxin-NADP reductase (FNR) module"/>
    <property type="match status" value="1"/>
</dbReference>
<dbReference type="InterPro" id="IPR017938">
    <property type="entry name" value="Riboflavin_synthase-like_b-brl"/>
</dbReference>
<dbReference type="InterPro" id="IPR001041">
    <property type="entry name" value="2Fe-2S_ferredoxin-type"/>
</dbReference>
<evidence type="ECO:0000256" key="1">
    <source>
        <dbReference type="ARBA" id="ARBA00001974"/>
    </source>
</evidence>
<dbReference type="InterPro" id="IPR001709">
    <property type="entry name" value="Flavoprot_Pyr_Nucl_cyt_Rdtase"/>
</dbReference>
<comment type="caution">
    <text evidence="6">The sequence shown here is derived from an EMBL/GenBank/DDBJ whole genome shotgun (WGS) entry which is preliminary data.</text>
</comment>
<dbReference type="InterPro" id="IPR008333">
    <property type="entry name" value="Cbr1-like_FAD-bd_dom"/>
</dbReference>
<dbReference type="SUPFAM" id="SSF52343">
    <property type="entry name" value="Ferredoxin reductase-like, C-terminal NADP-linked domain"/>
    <property type="match status" value="1"/>
</dbReference>
<dbReference type="Pfam" id="PF00175">
    <property type="entry name" value="NAD_binding_1"/>
    <property type="match status" value="1"/>
</dbReference>
<evidence type="ECO:0000259" key="4">
    <source>
        <dbReference type="PROSITE" id="PS51085"/>
    </source>
</evidence>
<dbReference type="RefSeq" id="WP_074630748.1">
    <property type="nucleotide sequence ID" value="NZ_FNKY01000001.1"/>
</dbReference>
<feature type="domain" description="FAD-binding FR-type" evidence="5">
    <location>
        <begin position="100"/>
        <end position="200"/>
    </location>
</feature>
<dbReference type="InterPro" id="IPR012675">
    <property type="entry name" value="Beta-grasp_dom_sf"/>
</dbReference>
<reference evidence="6 7" key="1">
    <citation type="submission" date="2016-10" db="EMBL/GenBank/DDBJ databases">
        <authorList>
            <person name="Varghese N."/>
            <person name="Submissions S."/>
        </authorList>
    </citation>
    <scope>NUCLEOTIDE SEQUENCE [LARGE SCALE GENOMIC DNA]</scope>
    <source>
        <strain evidence="6 7">Nl1</strain>
    </source>
</reference>
<keyword evidence="2" id="KW-0001">2Fe-2S</keyword>
<protein>
    <submittedName>
        <fullName evidence="6">CDP-4-dehydro-6-deoxyglucose reductase</fullName>
    </submittedName>
</protein>
<keyword evidence="2" id="KW-0408">Iron</keyword>
<dbReference type="PROSITE" id="PS51085">
    <property type="entry name" value="2FE2S_FER_2"/>
    <property type="match status" value="1"/>
</dbReference>
<organism evidence="6 7">
    <name type="scientific">Nitrosospira multiformis</name>
    <dbReference type="NCBI Taxonomy" id="1231"/>
    <lineage>
        <taxon>Bacteria</taxon>
        <taxon>Pseudomonadati</taxon>
        <taxon>Pseudomonadota</taxon>
        <taxon>Betaproteobacteria</taxon>
        <taxon>Nitrosomonadales</taxon>
        <taxon>Nitrosomonadaceae</taxon>
        <taxon>Nitrosospira</taxon>
    </lineage>
</organism>
<dbReference type="PANTHER" id="PTHR47354">
    <property type="entry name" value="NADH OXIDOREDUCTASE HCR"/>
    <property type="match status" value="1"/>
</dbReference>
<keyword evidence="7" id="KW-1185">Reference proteome</keyword>
<dbReference type="EMBL" id="FNKY01000001">
    <property type="protein sequence ID" value="SDQ38014.1"/>
    <property type="molecule type" value="Genomic_DNA"/>
</dbReference>
<proteinExistence type="predicted"/>
<dbReference type="PROSITE" id="PS00197">
    <property type="entry name" value="2FE2S_FER_1"/>
    <property type="match status" value="1"/>
</dbReference>
<dbReference type="Pfam" id="PF00970">
    <property type="entry name" value="FAD_binding_6"/>
    <property type="match status" value="1"/>
</dbReference>
<evidence type="ECO:0000313" key="6">
    <source>
        <dbReference type="EMBL" id="SDQ38014.1"/>
    </source>
</evidence>
<gene>
    <name evidence="6" type="ORF">SAMN05216402_0628</name>
</gene>
<dbReference type="InterPro" id="IPR036010">
    <property type="entry name" value="2Fe-2S_ferredoxin-like_sf"/>
</dbReference>
<dbReference type="PROSITE" id="PS51384">
    <property type="entry name" value="FAD_FR"/>
    <property type="match status" value="1"/>
</dbReference>
<evidence type="ECO:0000259" key="5">
    <source>
        <dbReference type="PROSITE" id="PS51384"/>
    </source>
</evidence>
<dbReference type="Gene3D" id="2.40.30.10">
    <property type="entry name" value="Translation factors"/>
    <property type="match status" value="1"/>
</dbReference>
<dbReference type="InterPro" id="IPR001433">
    <property type="entry name" value="OxRdtase_FAD/NAD-bd"/>
</dbReference>
<dbReference type="InterPro" id="IPR050415">
    <property type="entry name" value="MRET"/>
</dbReference>
<feature type="domain" description="2Fe-2S ferredoxin-type" evidence="4">
    <location>
        <begin position="3"/>
        <end position="93"/>
    </location>
</feature>
<keyword evidence="2" id="KW-0479">Metal-binding</keyword>
<dbReference type="Pfam" id="PF00111">
    <property type="entry name" value="Fer2"/>
    <property type="match status" value="1"/>
</dbReference>
<comment type="cofactor">
    <cofactor evidence="1">
        <name>FAD</name>
        <dbReference type="ChEBI" id="CHEBI:57692"/>
    </cofactor>
</comment>
<evidence type="ECO:0000256" key="3">
    <source>
        <dbReference type="ARBA" id="ARBA00034078"/>
    </source>
</evidence>
<name>A0ABY0T793_9PROT</name>
<dbReference type="InterPro" id="IPR039261">
    <property type="entry name" value="FNR_nucleotide-bd"/>
</dbReference>
<accession>A0ABY0T793</accession>
<dbReference type="InterPro" id="IPR006058">
    <property type="entry name" value="2Fe2S_fd_BS"/>
</dbReference>
<dbReference type="CDD" id="cd00207">
    <property type="entry name" value="fer2"/>
    <property type="match status" value="1"/>
</dbReference>
<dbReference type="SUPFAM" id="SSF63380">
    <property type="entry name" value="Riboflavin synthase domain-like"/>
    <property type="match status" value="1"/>
</dbReference>
<dbReference type="Gene3D" id="3.10.20.30">
    <property type="match status" value="1"/>
</dbReference>
<dbReference type="Proteomes" id="UP000183471">
    <property type="component" value="Unassembled WGS sequence"/>
</dbReference>
<dbReference type="PANTHER" id="PTHR47354:SF5">
    <property type="entry name" value="PROTEIN RFBI"/>
    <property type="match status" value="1"/>
</dbReference>
<dbReference type="SUPFAM" id="SSF54292">
    <property type="entry name" value="2Fe-2S ferredoxin-like"/>
    <property type="match status" value="1"/>
</dbReference>
<evidence type="ECO:0000313" key="7">
    <source>
        <dbReference type="Proteomes" id="UP000183471"/>
    </source>
</evidence>
<dbReference type="PRINTS" id="PR00371">
    <property type="entry name" value="FPNCR"/>
</dbReference>